<organism evidence="2 3">
    <name type="scientific">Winkia neuii</name>
    <dbReference type="NCBI Taxonomy" id="33007"/>
    <lineage>
        <taxon>Bacteria</taxon>
        <taxon>Bacillati</taxon>
        <taxon>Actinomycetota</taxon>
        <taxon>Actinomycetes</taxon>
        <taxon>Actinomycetales</taxon>
        <taxon>Actinomycetaceae</taxon>
        <taxon>Winkia</taxon>
    </lineage>
</organism>
<keyword evidence="3" id="KW-1185">Reference proteome</keyword>
<dbReference type="PANTHER" id="PTHR21248:SF22">
    <property type="entry name" value="PHOSPHOLIPASE D"/>
    <property type="match status" value="1"/>
</dbReference>
<dbReference type="Proteomes" id="UP000235122">
    <property type="component" value="Unassembled WGS sequence"/>
</dbReference>
<dbReference type="GO" id="GO:0032049">
    <property type="term" value="P:cardiolipin biosynthetic process"/>
    <property type="evidence" value="ECO:0007669"/>
    <property type="project" value="UniProtKB-ARBA"/>
</dbReference>
<evidence type="ECO:0000259" key="1">
    <source>
        <dbReference type="PROSITE" id="PS50035"/>
    </source>
</evidence>
<name>A0A2I1IM77_9ACTO</name>
<dbReference type="InterPro" id="IPR001736">
    <property type="entry name" value="PLipase_D/transphosphatidylase"/>
</dbReference>
<feature type="domain" description="PLD phosphodiesterase" evidence="1">
    <location>
        <begin position="331"/>
        <end position="358"/>
    </location>
</feature>
<feature type="domain" description="PLD phosphodiesterase" evidence="1">
    <location>
        <begin position="163"/>
        <end position="190"/>
    </location>
</feature>
<dbReference type="SMART" id="SM00155">
    <property type="entry name" value="PLDc"/>
    <property type="match status" value="2"/>
</dbReference>
<dbReference type="CDD" id="cd09112">
    <property type="entry name" value="PLDc_CLS_2"/>
    <property type="match status" value="1"/>
</dbReference>
<reference evidence="2 3" key="1">
    <citation type="submission" date="2017-12" db="EMBL/GenBank/DDBJ databases">
        <title>Phylogenetic diversity of female urinary microbiome.</title>
        <authorList>
            <person name="Thomas-White K."/>
            <person name="Wolfe A.J."/>
        </authorList>
    </citation>
    <scope>NUCLEOTIDE SEQUENCE [LARGE SCALE GENOMIC DNA]</scope>
    <source>
        <strain evidence="2 3">UMB0402</strain>
    </source>
</reference>
<dbReference type="AlphaFoldDB" id="A0A2I1IM77"/>
<dbReference type="CDD" id="cd09110">
    <property type="entry name" value="PLDc_CLS_1"/>
    <property type="match status" value="1"/>
</dbReference>
<comment type="caution">
    <text evidence="2">The sequence shown here is derived from an EMBL/GenBank/DDBJ whole genome shotgun (WGS) entry which is preliminary data.</text>
</comment>
<dbReference type="PANTHER" id="PTHR21248">
    <property type="entry name" value="CARDIOLIPIN SYNTHASE"/>
    <property type="match status" value="1"/>
</dbReference>
<evidence type="ECO:0000313" key="2">
    <source>
        <dbReference type="EMBL" id="PKY72192.1"/>
    </source>
</evidence>
<dbReference type="Pfam" id="PF13091">
    <property type="entry name" value="PLDc_2"/>
    <property type="match status" value="2"/>
</dbReference>
<dbReference type="PROSITE" id="PS50035">
    <property type="entry name" value="PLD"/>
    <property type="match status" value="2"/>
</dbReference>
<accession>A0A2I1IM77</accession>
<dbReference type="RefSeq" id="WP_024331178.1">
    <property type="nucleotide sequence ID" value="NZ_JASOXK010000003.1"/>
</dbReference>
<dbReference type="STRING" id="33007.HMPREF3198_00631"/>
<dbReference type="SUPFAM" id="SSF56024">
    <property type="entry name" value="Phospholipase D/nuclease"/>
    <property type="match status" value="2"/>
</dbReference>
<gene>
    <name evidence="2" type="ORF">CYJ19_08330</name>
</gene>
<proteinExistence type="predicted"/>
<evidence type="ECO:0000313" key="3">
    <source>
        <dbReference type="Proteomes" id="UP000235122"/>
    </source>
</evidence>
<dbReference type="GeneID" id="35867407"/>
<dbReference type="GO" id="GO:0030572">
    <property type="term" value="F:phosphatidyltransferase activity"/>
    <property type="evidence" value="ECO:0007669"/>
    <property type="project" value="UniProtKB-ARBA"/>
</dbReference>
<dbReference type="EMBL" id="PKKO01000004">
    <property type="protein sequence ID" value="PKY72192.1"/>
    <property type="molecule type" value="Genomic_DNA"/>
</dbReference>
<protein>
    <submittedName>
        <fullName evidence="2">Cardiolipin synthase B</fullName>
    </submittedName>
</protein>
<dbReference type="InterPro" id="IPR025202">
    <property type="entry name" value="PLD-like_dom"/>
</dbReference>
<sequence>MAKRSKIQTAKKATKYALGTFFTAQAVAAAALVCVDEWRKRRSPSGPLSFPTLPPKQLAVSDNKLTTYMDARQLYDDMIDAIEGAHSYVFFESFIWKGDQTGHRFKDALIAAAERGVEVFIIYDGFANLVVPPPFKRFPKLDHLHVLQFPIVKFGIFKRGFRAMGRDHRKILVADGKIGFVGGYNIGEIYIDQWRDTHLRIEGENVWELDNAFVDFWNEHCKASQKHLLDRGARSWDNKITAALNTPRKLLFPVRGIYIDAIERASKRVWITSAYFIPDAQIQDALLAAAHRGVDVRVLVPEKSNHLIADWAARSFYAELLESGAQLWLYQDVMIHAKTMTVDGRWSTIGTANIDQLSMTGNFEINLQITDREQAGYLEKVFLEDLTNSREMSLLEWESRGSLVRMTERLVRPLRHIL</sequence>
<dbReference type="Gene3D" id="3.30.870.10">
    <property type="entry name" value="Endonuclease Chain A"/>
    <property type="match status" value="2"/>
</dbReference>